<feature type="transmembrane region" description="Helical" evidence="4">
    <location>
        <begin position="277"/>
        <end position="295"/>
    </location>
</feature>
<evidence type="ECO:0000256" key="2">
    <source>
        <dbReference type="ARBA" id="ARBA00022777"/>
    </source>
</evidence>
<keyword evidence="3" id="KW-0902">Two-component regulatory system</keyword>
<accession>A0A919IG52</accession>
<dbReference type="AlphaFoldDB" id="A0A919IG52"/>
<dbReference type="InterPro" id="IPR050482">
    <property type="entry name" value="Sensor_HK_TwoCompSys"/>
</dbReference>
<evidence type="ECO:0000256" key="3">
    <source>
        <dbReference type="ARBA" id="ARBA00023012"/>
    </source>
</evidence>
<reference evidence="6" key="1">
    <citation type="submission" date="2021-01" db="EMBL/GenBank/DDBJ databases">
        <title>Whole genome shotgun sequence of Actinoplanes cyaneus NBRC 14990.</title>
        <authorList>
            <person name="Komaki H."/>
            <person name="Tamura T."/>
        </authorList>
    </citation>
    <scope>NUCLEOTIDE SEQUENCE</scope>
    <source>
        <strain evidence="6">NBRC 14990</strain>
    </source>
</reference>
<dbReference type="InterPro" id="IPR003594">
    <property type="entry name" value="HATPase_dom"/>
</dbReference>
<keyword evidence="1" id="KW-0808">Transferase</keyword>
<feature type="transmembrane region" description="Helical" evidence="4">
    <location>
        <begin position="75"/>
        <end position="92"/>
    </location>
</feature>
<feature type="transmembrane region" description="Helical" evidence="4">
    <location>
        <begin position="245"/>
        <end position="265"/>
    </location>
</feature>
<gene>
    <name evidence="6" type="ORF">Acy02nite_16120</name>
</gene>
<comment type="caution">
    <text evidence="6">The sequence shown here is derived from an EMBL/GenBank/DDBJ whole genome shotgun (WGS) entry which is preliminary data.</text>
</comment>
<name>A0A919IG52_9ACTN</name>
<feature type="transmembrane region" description="Helical" evidence="4">
    <location>
        <begin position="433"/>
        <end position="455"/>
    </location>
</feature>
<feature type="transmembrane region" description="Helical" evidence="4">
    <location>
        <begin position="50"/>
        <end position="70"/>
    </location>
</feature>
<dbReference type="GO" id="GO:0000160">
    <property type="term" value="P:phosphorelay signal transduction system"/>
    <property type="evidence" value="ECO:0007669"/>
    <property type="project" value="UniProtKB-KW"/>
</dbReference>
<protein>
    <recommendedName>
        <fullName evidence="5">Histidine kinase/HSP90-like ATPase domain-containing protein</fullName>
    </recommendedName>
</protein>
<dbReference type="EMBL" id="BOMH01000013">
    <property type="protein sequence ID" value="GID63731.1"/>
    <property type="molecule type" value="Genomic_DNA"/>
</dbReference>
<evidence type="ECO:0000313" key="7">
    <source>
        <dbReference type="Proteomes" id="UP000619479"/>
    </source>
</evidence>
<evidence type="ECO:0000256" key="1">
    <source>
        <dbReference type="ARBA" id="ARBA00022679"/>
    </source>
</evidence>
<feature type="transmembrane region" description="Helical" evidence="4">
    <location>
        <begin position="391"/>
        <end position="413"/>
    </location>
</feature>
<organism evidence="6 7">
    <name type="scientific">Actinoplanes cyaneus</name>
    <dbReference type="NCBI Taxonomy" id="52696"/>
    <lineage>
        <taxon>Bacteria</taxon>
        <taxon>Bacillati</taxon>
        <taxon>Actinomycetota</taxon>
        <taxon>Actinomycetes</taxon>
        <taxon>Micromonosporales</taxon>
        <taxon>Micromonosporaceae</taxon>
        <taxon>Actinoplanes</taxon>
    </lineage>
</organism>
<dbReference type="Pfam" id="PF02518">
    <property type="entry name" value="HATPase_c"/>
    <property type="match status" value="1"/>
</dbReference>
<evidence type="ECO:0000259" key="5">
    <source>
        <dbReference type="Pfam" id="PF02518"/>
    </source>
</evidence>
<keyword evidence="2" id="KW-0418">Kinase</keyword>
<keyword evidence="4" id="KW-0472">Membrane</keyword>
<dbReference type="CDD" id="cd16917">
    <property type="entry name" value="HATPase_UhpB-NarQ-NarX-like"/>
    <property type="match status" value="1"/>
</dbReference>
<feature type="transmembrane region" description="Helical" evidence="4">
    <location>
        <begin position="129"/>
        <end position="151"/>
    </location>
</feature>
<proteinExistence type="predicted"/>
<dbReference type="PANTHER" id="PTHR24421">
    <property type="entry name" value="NITRATE/NITRITE SENSOR PROTEIN NARX-RELATED"/>
    <property type="match status" value="1"/>
</dbReference>
<feature type="domain" description="Histidine kinase/HSP90-like ATPase" evidence="5">
    <location>
        <begin position="564"/>
        <end position="658"/>
    </location>
</feature>
<dbReference type="Gene3D" id="3.30.565.10">
    <property type="entry name" value="Histidine kinase-like ATPase, C-terminal domain"/>
    <property type="match status" value="1"/>
</dbReference>
<feature type="transmembrane region" description="Helical" evidence="4">
    <location>
        <begin position="205"/>
        <end position="225"/>
    </location>
</feature>
<dbReference type="SUPFAM" id="SSF55874">
    <property type="entry name" value="ATPase domain of HSP90 chaperone/DNA topoisomerase II/histidine kinase"/>
    <property type="match status" value="1"/>
</dbReference>
<feature type="transmembrane region" description="Helical" evidence="4">
    <location>
        <begin position="356"/>
        <end position="379"/>
    </location>
</feature>
<feature type="transmembrane region" description="Helical" evidence="4">
    <location>
        <begin position="104"/>
        <end position="122"/>
    </location>
</feature>
<keyword evidence="7" id="KW-1185">Reference proteome</keyword>
<dbReference type="InterPro" id="IPR036890">
    <property type="entry name" value="HATPase_C_sf"/>
</dbReference>
<evidence type="ECO:0000256" key="4">
    <source>
        <dbReference type="SAM" id="Phobius"/>
    </source>
</evidence>
<dbReference type="PANTHER" id="PTHR24421:SF61">
    <property type="entry name" value="OXYGEN SENSOR HISTIDINE KINASE NREB"/>
    <property type="match status" value="1"/>
</dbReference>
<feature type="transmembrane region" description="Helical" evidence="4">
    <location>
        <begin position="324"/>
        <end position="344"/>
    </location>
</feature>
<evidence type="ECO:0000313" key="6">
    <source>
        <dbReference type="EMBL" id="GID63731.1"/>
    </source>
</evidence>
<dbReference type="GO" id="GO:0016301">
    <property type="term" value="F:kinase activity"/>
    <property type="evidence" value="ECO:0007669"/>
    <property type="project" value="UniProtKB-KW"/>
</dbReference>
<feature type="transmembrane region" description="Helical" evidence="4">
    <location>
        <begin position="301"/>
        <end position="319"/>
    </location>
</feature>
<keyword evidence="4" id="KW-1133">Transmembrane helix</keyword>
<sequence length="659" mass="67165">MLGAVNTWTGRRPALLAGLSGCLLLASTPSTVSSGLPLFATIGHGREFHGTEWALVLTPIVAVGVSLCLVRRWPYLLAIGGLTAGWALIAPRSSGYLAELCLQFVPQATALVGVLACAQGLLREGAPGLGAALAGLALGARLFGSVLFGSVSPYYGNGASYLLHWRSGLVWIGAAGTLVALTRLRRADPAADGPAAGSPRSWQRVRLPLAGTLTMALAVPLSFLSTSDVAALMGVSAGALQRHQYAEVAMVGAITLVLTAGLAALSGLWSLGGTMTVAIVQAAVAAPLGLAIYALQLTPSPARILGVAAGIAIGGVAAATRWRVAAAGTLTVAAATTLFIAYAATTGHPERLAEQYRVIPALIIIVLTVAAGTAVAAAAAAPLAPRGAVPVALGPLAGVMSVAGLQTLQATYLDSRTGLPASSVLNAQSHLTTSALLMLVTGAAAGGLGVAHYLAERWADRKRAEQIRREAAAAERDRLARPIHDGVLQVLAMVQRQDGGSQLATLAGEQEAALRKLLAGGGTLVPDTRPGSRADLRAALTELAAPGVEVATPAEAVPLAGAKATELVAAVRAALDNVRRHAGDGARVWILLEDETDGVRVTVRDDGAGIPAGRLAEAERDGRLGVAQSMRGRITDLNGTTTIDSRPGDGTEVEFWLPR</sequence>
<feature type="transmembrane region" description="Helical" evidence="4">
    <location>
        <begin position="163"/>
        <end position="184"/>
    </location>
</feature>
<dbReference type="Proteomes" id="UP000619479">
    <property type="component" value="Unassembled WGS sequence"/>
</dbReference>
<keyword evidence="4" id="KW-0812">Transmembrane</keyword>